<dbReference type="InterPro" id="IPR039685">
    <property type="entry name" value="FANCE"/>
</dbReference>
<proteinExistence type="predicted"/>
<dbReference type="PANTHER" id="PTHR32094">
    <property type="entry name" value="FANCONI ANEMIA GROUP E PROTEIN"/>
    <property type="match status" value="1"/>
</dbReference>
<keyword evidence="1 2" id="KW-0175">Coiled coil</keyword>
<accession>A0A212D5B7</accession>
<dbReference type="SUPFAM" id="SSF103657">
    <property type="entry name" value="BAR/IMD domain-like"/>
    <property type="match status" value="1"/>
</dbReference>
<feature type="compositionally biased region" description="Basic and acidic residues" evidence="4">
    <location>
        <begin position="186"/>
        <end position="198"/>
    </location>
</feature>
<dbReference type="OrthoDB" id="10255128at2759"/>
<dbReference type="PANTHER" id="PTHR32094:SF5">
    <property type="entry name" value="FANCONI ANEMIA GROUP E PROTEIN"/>
    <property type="match status" value="1"/>
</dbReference>
<name>A0A212D5B7_CEREH</name>
<protein>
    <submittedName>
        <fullName evidence="6">PACSIN1</fullName>
    </submittedName>
</protein>
<evidence type="ECO:0000313" key="7">
    <source>
        <dbReference type="Proteomes" id="UP000242450"/>
    </source>
</evidence>
<gene>
    <name evidence="6" type="ORF">Celaphus_00014212</name>
</gene>
<dbReference type="AlphaFoldDB" id="A0A212D5B7"/>
<dbReference type="SMART" id="SM00055">
    <property type="entry name" value="FCH"/>
    <property type="match status" value="1"/>
</dbReference>
<reference evidence="6 7" key="1">
    <citation type="journal article" date="2018" name="Mol. Genet. Genomics">
        <title>The red deer Cervus elaphus genome CerEla1.0: sequencing, annotating, genes, and chromosomes.</title>
        <authorList>
            <person name="Bana N.A."/>
            <person name="Nyiri A."/>
            <person name="Nagy J."/>
            <person name="Frank K."/>
            <person name="Nagy T."/>
            <person name="Steger V."/>
            <person name="Schiller M."/>
            <person name="Lakatos P."/>
            <person name="Sugar L."/>
            <person name="Horn P."/>
            <person name="Barta E."/>
            <person name="Orosz L."/>
        </authorList>
    </citation>
    <scope>NUCLEOTIDE SEQUENCE [LARGE SCALE GENOMIC DNA]</scope>
    <source>
        <strain evidence="6">Hungarian</strain>
    </source>
</reference>
<dbReference type="Gene3D" id="1.20.1270.60">
    <property type="entry name" value="Arfaptin homology (AH) domain/BAR domain"/>
    <property type="match status" value="1"/>
</dbReference>
<feature type="region of interest" description="Disordered" evidence="4">
    <location>
        <begin position="144"/>
        <end position="251"/>
    </location>
</feature>
<dbReference type="FunFam" id="1.20.1270.60:FF:000205">
    <property type="entry name" value="Protein kinase C and casein kinase substrate in neurons protein 1"/>
    <property type="match status" value="2"/>
</dbReference>
<evidence type="ECO:0000259" key="5">
    <source>
        <dbReference type="PROSITE" id="PS51741"/>
    </source>
</evidence>
<evidence type="ECO:0000256" key="2">
    <source>
        <dbReference type="PROSITE-ProRule" id="PRU01077"/>
    </source>
</evidence>
<dbReference type="EMBL" id="MKHE01000007">
    <property type="protein sequence ID" value="OWK13376.1"/>
    <property type="molecule type" value="Genomic_DNA"/>
</dbReference>
<evidence type="ECO:0000256" key="3">
    <source>
        <dbReference type="SAM" id="Coils"/>
    </source>
</evidence>
<dbReference type="InterPro" id="IPR001060">
    <property type="entry name" value="FCH_dom"/>
</dbReference>
<feature type="coiled-coil region" evidence="3">
    <location>
        <begin position="453"/>
        <end position="480"/>
    </location>
</feature>
<evidence type="ECO:0000256" key="1">
    <source>
        <dbReference type="ARBA" id="ARBA00023054"/>
    </source>
</evidence>
<keyword evidence="7" id="KW-1185">Reference proteome</keyword>
<sequence>MALQAGPDGARRGLGVLRTLSGRGGEPFAWGGVLEALCREEPVVEGPDCRLELKPLLLRLPPLCRRNLMSLLMAVWPSLPESRLLPVLQLARQDSSPDPDPWLRALGEFLRRDLSAGVSTDGASLLSKRCQRQLQGLCRRLGQGGRKLKLPPVPDAEGERAQEEDKDSQQPGKRRKEPEEDPISPEGERAPKRLRCLEKEEEEEEGHEEKRPEHESSESLADGGDASSITNQPVMGPEPSEAGQSLKEAKGLPEGLELPKVIQVGNYKRTVKRIDDGHRLCNDLMSCVQERAKIEKAYAQQLTDWAKRWRQLLEKGPQYGSLERAWGAIMTEADKVSELHQEVKNSLLNEDLEKVKNWQKDAYHKQIMGGFKETKEAEDGFRKAQKPWAKKMKEVPGGWALPPDTWSRGLHRFCLLRLEAAKKAYHLACKEEKLAVTREMNSKTEQSVTSEQQKKLQDKVDKCKQDVQKTQEKYEKVLDDVGKTTPQYMEGMEQVFEQCQQFEEKRLVFLKEVLLDIKRHLNLAESSR</sequence>
<comment type="caution">
    <text evidence="6">The sequence shown here is derived from an EMBL/GenBank/DDBJ whole genome shotgun (WGS) entry which is preliminary data.</text>
</comment>
<dbReference type="GO" id="GO:0036297">
    <property type="term" value="P:interstrand cross-link repair"/>
    <property type="evidence" value="ECO:0007669"/>
    <property type="project" value="InterPro"/>
</dbReference>
<evidence type="ECO:0000256" key="4">
    <source>
        <dbReference type="SAM" id="MobiDB-lite"/>
    </source>
</evidence>
<dbReference type="GO" id="GO:0043240">
    <property type="term" value="C:Fanconi anaemia nuclear complex"/>
    <property type="evidence" value="ECO:0007669"/>
    <property type="project" value="InterPro"/>
</dbReference>
<feature type="compositionally biased region" description="Basic and acidic residues" evidence="4">
    <location>
        <begin position="207"/>
        <end position="217"/>
    </location>
</feature>
<evidence type="ECO:0000313" key="6">
    <source>
        <dbReference type="EMBL" id="OWK13376.1"/>
    </source>
</evidence>
<dbReference type="PROSITE" id="PS51741">
    <property type="entry name" value="F_BAR"/>
    <property type="match status" value="1"/>
</dbReference>
<dbReference type="Pfam" id="PF00611">
    <property type="entry name" value="FCH"/>
    <property type="match status" value="1"/>
</dbReference>
<dbReference type="Proteomes" id="UP000242450">
    <property type="component" value="Chromosome 7"/>
</dbReference>
<feature type="domain" description="F-BAR" evidence="5">
    <location>
        <begin position="254"/>
        <end position="528"/>
    </location>
</feature>
<dbReference type="InterPro" id="IPR027267">
    <property type="entry name" value="AH/BAR_dom_sf"/>
</dbReference>
<dbReference type="InterPro" id="IPR031160">
    <property type="entry name" value="F_BAR_dom"/>
</dbReference>
<organism evidence="6 7">
    <name type="scientific">Cervus elaphus hippelaphus</name>
    <name type="common">European red deer</name>
    <dbReference type="NCBI Taxonomy" id="46360"/>
    <lineage>
        <taxon>Eukaryota</taxon>
        <taxon>Metazoa</taxon>
        <taxon>Chordata</taxon>
        <taxon>Craniata</taxon>
        <taxon>Vertebrata</taxon>
        <taxon>Euteleostomi</taxon>
        <taxon>Mammalia</taxon>
        <taxon>Eutheria</taxon>
        <taxon>Laurasiatheria</taxon>
        <taxon>Artiodactyla</taxon>
        <taxon>Ruminantia</taxon>
        <taxon>Pecora</taxon>
        <taxon>Cervidae</taxon>
        <taxon>Cervinae</taxon>
        <taxon>Cervus</taxon>
    </lineage>
</organism>